<evidence type="ECO:0000313" key="3">
    <source>
        <dbReference type="Proteomes" id="UP001066276"/>
    </source>
</evidence>
<reference evidence="2" key="1">
    <citation type="journal article" date="2022" name="bioRxiv">
        <title>Sequencing and chromosome-scale assembly of the giantPleurodeles waltlgenome.</title>
        <authorList>
            <person name="Brown T."/>
            <person name="Elewa A."/>
            <person name="Iarovenko S."/>
            <person name="Subramanian E."/>
            <person name="Araus A.J."/>
            <person name="Petzold A."/>
            <person name="Susuki M."/>
            <person name="Suzuki K.-i.T."/>
            <person name="Hayashi T."/>
            <person name="Toyoda A."/>
            <person name="Oliveira C."/>
            <person name="Osipova E."/>
            <person name="Leigh N.D."/>
            <person name="Simon A."/>
            <person name="Yun M.H."/>
        </authorList>
    </citation>
    <scope>NUCLEOTIDE SEQUENCE</scope>
    <source>
        <strain evidence="2">20211129_DDA</strain>
        <tissue evidence="2">Liver</tissue>
    </source>
</reference>
<keyword evidence="3" id="KW-1185">Reference proteome</keyword>
<sequence length="201" mass="22033">MPRPAPEPQRRSRQPGSPSRGPPRRARCVSCGPPAPTREPGPSGRRRACSARPPRRASHSEGSFPQRGPPLPLGPAATALRIRHREEGRGGGPCRWGSFLTGRCRAAPPIHGVRAPERIAGSSRAAHGTPAQRRPHQRPVAQLQPRRGALISAAMLGYGWSGRDERPRLNPRRHSFQQDPQRSGNLWGQLGRRHQITNSLL</sequence>
<feature type="region of interest" description="Disordered" evidence="1">
    <location>
        <begin position="161"/>
        <end position="187"/>
    </location>
</feature>
<dbReference type="AlphaFoldDB" id="A0AAV7TZB9"/>
<proteinExistence type="predicted"/>
<feature type="region of interest" description="Disordered" evidence="1">
    <location>
        <begin position="1"/>
        <end position="75"/>
    </location>
</feature>
<dbReference type="Proteomes" id="UP001066276">
    <property type="component" value="Chromosome 3_2"/>
</dbReference>
<dbReference type="EMBL" id="JANPWB010000006">
    <property type="protein sequence ID" value="KAJ1180953.1"/>
    <property type="molecule type" value="Genomic_DNA"/>
</dbReference>
<gene>
    <name evidence="2" type="ORF">NDU88_006164</name>
</gene>
<name>A0AAV7TZB9_PLEWA</name>
<organism evidence="2 3">
    <name type="scientific">Pleurodeles waltl</name>
    <name type="common">Iberian ribbed newt</name>
    <dbReference type="NCBI Taxonomy" id="8319"/>
    <lineage>
        <taxon>Eukaryota</taxon>
        <taxon>Metazoa</taxon>
        <taxon>Chordata</taxon>
        <taxon>Craniata</taxon>
        <taxon>Vertebrata</taxon>
        <taxon>Euteleostomi</taxon>
        <taxon>Amphibia</taxon>
        <taxon>Batrachia</taxon>
        <taxon>Caudata</taxon>
        <taxon>Salamandroidea</taxon>
        <taxon>Salamandridae</taxon>
        <taxon>Pleurodelinae</taxon>
        <taxon>Pleurodeles</taxon>
    </lineage>
</organism>
<comment type="caution">
    <text evidence="2">The sequence shown here is derived from an EMBL/GenBank/DDBJ whole genome shotgun (WGS) entry which is preliminary data.</text>
</comment>
<evidence type="ECO:0000313" key="2">
    <source>
        <dbReference type="EMBL" id="KAJ1180953.1"/>
    </source>
</evidence>
<feature type="region of interest" description="Disordered" evidence="1">
    <location>
        <begin position="122"/>
        <end position="143"/>
    </location>
</feature>
<feature type="compositionally biased region" description="Polar residues" evidence="1">
    <location>
        <begin position="177"/>
        <end position="186"/>
    </location>
</feature>
<evidence type="ECO:0000256" key="1">
    <source>
        <dbReference type="SAM" id="MobiDB-lite"/>
    </source>
</evidence>
<protein>
    <submittedName>
        <fullName evidence="2">Uncharacterized protein</fullName>
    </submittedName>
</protein>
<feature type="compositionally biased region" description="Basic residues" evidence="1">
    <location>
        <begin position="44"/>
        <end position="57"/>
    </location>
</feature>
<accession>A0AAV7TZB9</accession>